<dbReference type="Proteomes" id="UP000817658">
    <property type="component" value="Chromosome 1"/>
</dbReference>
<protein>
    <submittedName>
        <fullName evidence="5">DNA binding protein-like</fullName>
    </submittedName>
</protein>
<dbReference type="Pfam" id="PF16900">
    <property type="entry name" value="REPA_OB_2"/>
    <property type="match status" value="1"/>
</dbReference>
<dbReference type="SUPFAM" id="SSF50249">
    <property type="entry name" value="Nucleic acid-binding proteins"/>
    <property type="match status" value="3"/>
</dbReference>
<sequence>MDAAGVAEGERSNGAAEGASAAAGRAVEREQAVDRGNSIHVQMYRGAIEVLKPLIHEGKIYYIESFTVKDANRTYRPVSNDFMILFSKWTTLEECIDIPADFPTITFSLTHFQEIPSLVGKNIFYVDIMGVITEISSTSIVRPRSRDADSLKRTLQICDASYTNFTVNAKHSNSTLPVTLWGDRSTAFDAEKIYKDGQTKPQVVVFVGTLVRDYAGIGLTITGSSPCKWYINLDIPDVLKLKESFSVNFQPIKWVENAAPAFNQDTPEEKTIKEILKLNPHKYKRARFIVNVTIKSIHDENCWWYNSCDRCCRTSKPYGSTYRCSSCCYIGMPVPRYKVVLTTADNTSEAAFVLFGRIAHRLIHRPVESLIEENPPDFIPAEIQALVDQAFVWNVSFTEHTVKRNQESLQVNSIVSSGAPKQHFLPISPSASGRTSTIVPLSPGTSLQTPPAASESSIESQSSTRGKQSASLQPSLSTPTKYVVSAAADDTPTSKSNPSGSTKKKYVVLAYPMQSQTMQPSIDDKATKPKSGQKTLEHPSLPAAGPSESESEHKIKGTFVNTPDDPPISPSVPSKSASKKRTNTIASVPAPPAKKLFKEHSQHTKDQSE</sequence>
<dbReference type="Gene3D" id="2.40.50.140">
    <property type="entry name" value="Nucleic acid-binding proteins"/>
    <property type="match status" value="3"/>
</dbReference>
<dbReference type="CDD" id="cd04480">
    <property type="entry name" value="RPA1_DBD_A_like"/>
    <property type="match status" value="1"/>
</dbReference>
<organism evidence="5">
    <name type="scientific">Oryza sativa subsp. japonica</name>
    <name type="common">Rice</name>
    <dbReference type="NCBI Taxonomy" id="39947"/>
    <lineage>
        <taxon>Eukaryota</taxon>
        <taxon>Viridiplantae</taxon>
        <taxon>Streptophyta</taxon>
        <taxon>Embryophyta</taxon>
        <taxon>Tracheophyta</taxon>
        <taxon>Spermatophyta</taxon>
        <taxon>Magnoliopsida</taxon>
        <taxon>Liliopsida</taxon>
        <taxon>Poales</taxon>
        <taxon>Poaceae</taxon>
        <taxon>BOP clade</taxon>
        <taxon>Oryzoideae</taxon>
        <taxon>Oryzeae</taxon>
        <taxon>Oryzinae</taxon>
        <taxon>Oryza</taxon>
        <taxon>Oryza sativa</taxon>
    </lineage>
</organism>
<dbReference type="GO" id="GO:0003677">
    <property type="term" value="F:DNA binding"/>
    <property type="evidence" value="ECO:0007669"/>
    <property type="project" value="UniProtKB-KW"/>
</dbReference>
<evidence type="ECO:0000259" key="4">
    <source>
        <dbReference type="Pfam" id="PF16900"/>
    </source>
</evidence>
<accession>Q5JMT3</accession>
<evidence type="ECO:0000256" key="1">
    <source>
        <dbReference type="ARBA" id="ARBA00023125"/>
    </source>
</evidence>
<dbReference type="PANTHER" id="PTHR47165">
    <property type="entry name" value="OS03G0429900 PROTEIN"/>
    <property type="match status" value="1"/>
</dbReference>
<name>Q5JMT3_ORYSJ</name>
<feature type="compositionally biased region" description="Low complexity" evidence="2">
    <location>
        <begin position="454"/>
        <end position="463"/>
    </location>
</feature>
<feature type="region of interest" description="Disordered" evidence="2">
    <location>
        <begin position="515"/>
        <end position="609"/>
    </location>
</feature>
<feature type="compositionally biased region" description="Polar residues" evidence="2">
    <location>
        <begin position="429"/>
        <end position="451"/>
    </location>
</feature>
<reference evidence="5" key="1">
    <citation type="journal article" date="2002" name="Nature">
        <title>The genome sequence and structure of rice chromosome 1.</title>
        <authorList>
            <person name="Sasaki T."/>
            <person name="Matsumoto T."/>
            <person name="Yamamoto K."/>
            <person name="Sakata K."/>
            <person name="Baba T."/>
            <person name="Katayose Y."/>
            <person name="Wu J."/>
            <person name="Niimura Y."/>
            <person name="Cheng Z."/>
            <person name="Nagamura Y."/>
            <person name="Antonio B.A."/>
            <person name="Kanamori H."/>
            <person name="Hosokawa S."/>
            <person name="Masukawa M."/>
            <person name="Arikawa K."/>
            <person name="Chiden Y."/>
            <person name="Hayashi M."/>
            <person name="Okamoto M."/>
            <person name="Ando T."/>
            <person name="Aoki H."/>
            <person name="Arita K."/>
            <person name="Hamada M."/>
            <person name="Harada C."/>
            <person name="Hijishita S."/>
            <person name="Honda M."/>
            <person name="Ichikawa Y."/>
            <person name="Idonuma A."/>
            <person name="Iijima M."/>
            <person name="Ikeda M."/>
            <person name="Ikeno M."/>
            <person name="Itoh S."/>
            <person name="Itoh T."/>
            <person name="Itoh Y."/>
            <person name="Itoh Y."/>
            <person name="Iwabuchi A."/>
            <person name="Kamiya K."/>
            <person name="Karasawa W."/>
            <person name="Katagiri S."/>
            <person name="Kikuta A."/>
            <person name="Kobayashi N."/>
            <person name="Kono I."/>
            <person name="Machita K."/>
            <person name="Maehara T."/>
            <person name="Mizuno H."/>
            <person name="Mizubayashi T."/>
            <person name="Mukai Y."/>
            <person name="Nagasaki H."/>
            <person name="Nakashima M."/>
            <person name="Nakama Y."/>
            <person name="Nakamichi Y."/>
            <person name="Nakamura M."/>
            <person name="Namiki N."/>
            <person name="Negishi M."/>
            <person name="Ohta I."/>
            <person name="Ono N."/>
            <person name="Saji S."/>
            <person name="Sakai K."/>
            <person name="Shibata M."/>
            <person name="Shimokawa T."/>
            <person name="Shomura A."/>
            <person name="Song J."/>
            <person name="Takazaki Y."/>
            <person name="Terasawa K."/>
            <person name="Tsuji K."/>
            <person name="Waki K."/>
            <person name="Yamagata H."/>
            <person name="Yamane H."/>
            <person name="Yoshiki S."/>
            <person name="Yoshihara R."/>
            <person name="Yukawa K."/>
            <person name="Zhong H."/>
            <person name="Iwama H."/>
            <person name="Endo T."/>
            <person name="Ito H."/>
            <person name="Hahn J.H."/>
            <person name="Kim H.I."/>
            <person name="Eun M.Y."/>
            <person name="Yano M."/>
            <person name="Jiang J."/>
            <person name="Gojobori T."/>
        </authorList>
    </citation>
    <scope>NUCLEOTIDE SEQUENCE</scope>
</reference>
<feature type="domain" description="Replication protein A OB" evidence="4">
    <location>
        <begin position="125"/>
        <end position="225"/>
    </location>
</feature>
<feature type="compositionally biased region" description="Polar residues" evidence="2">
    <location>
        <begin position="464"/>
        <end position="478"/>
    </location>
</feature>
<dbReference type="CDD" id="cd04481">
    <property type="entry name" value="RPA1_DBD_B_like"/>
    <property type="match status" value="1"/>
</dbReference>
<gene>
    <name evidence="5" type="ORF">P0401G10.39</name>
</gene>
<evidence type="ECO:0000259" key="3">
    <source>
        <dbReference type="Pfam" id="PF02721"/>
    </source>
</evidence>
<feature type="domain" description="Replication protein A 70 kDa DNA-binding subunit B/D first OB fold" evidence="3">
    <location>
        <begin position="35"/>
        <end position="95"/>
    </location>
</feature>
<dbReference type="CDD" id="cd04476">
    <property type="entry name" value="RPA1_DBD_C"/>
    <property type="match status" value="1"/>
</dbReference>
<feature type="compositionally biased region" description="Low complexity" evidence="2">
    <location>
        <begin position="12"/>
        <end position="22"/>
    </location>
</feature>
<dbReference type="PANTHER" id="PTHR47165:SF4">
    <property type="entry name" value="OS03G0429900 PROTEIN"/>
    <property type="match status" value="1"/>
</dbReference>
<feature type="compositionally biased region" description="Basic and acidic residues" evidence="2">
    <location>
        <begin position="596"/>
        <end position="609"/>
    </location>
</feature>
<dbReference type="EMBL" id="AP003238">
    <property type="protein sequence ID" value="BAD87135.1"/>
    <property type="molecule type" value="Genomic_DNA"/>
</dbReference>
<dbReference type="InterPro" id="IPR047192">
    <property type="entry name" value="Euk_RPA1_DBD_C"/>
</dbReference>
<feature type="region of interest" description="Disordered" evidence="2">
    <location>
        <begin position="425"/>
        <end position="478"/>
    </location>
</feature>
<evidence type="ECO:0000256" key="2">
    <source>
        <dbReference type="SAM" id="MobiDB-lite"/>
    </source>
</evidence>
<dbReference type="InterPro" id="IPR012340">
    <property type="entry name" value="NA-bd_OB-fold"/>
</dbReference>
<feature type="region of interest" description="Disordered" evidence="2">
    <location>
        <begin position="1"/>
        <end position="22"/>
    </location>
</feature>
<dbReference type="InterPro" id="IPR031657">
    <property type="entry name" value="REPA_OB_2"/>
</dbReference>
<proteinExistence type="predicted"/>
<keyword evidence="1" id="KW-0238">DNA-binding</keyword>
<dbReference type="InterPro" id="IPR003871">
    <property type="entry name" value="RFA1B/D_OB_1st"/>
</dbReference>
<dbReference type="AlphaFoldDB" id="Q5JMT3"/>
<evidence type="ECO:0000313" key="5">
    <source>
        <dbReference type="EMBL" id="BAD87135.1"/>
    </source>
</evidence>
<dbReference type="Pfam" id="PF02721">
    <property type="entry name" value="DUF223"/>
    <property type="match status" value="1"/>
</dbReference>